<evidence type="ECO:0000256" key="1">
    <source>
        <dbReference type="ARBA" id="ARBA00010641"/>
    </source>
</evidence>
<keyword evidence="4 6" id="KW-0238">DNA-binding</keyword>
<dbReference type="InParanoid" id="A0A1B1YXZ4"/>
<dbReference type="OrthoDB" id="9780326at2"/>
<dbReference type="InterPro" id="IPR013324">
    <property type="entry name" value="RNA_pol_sigma_r3/r4-like"/>
</dbReference>
<evidence type="ECO:0000256" key="3">
    <source>
        <dbReference type="ARBA" id="ARBA00023082"/>
    </source>
</evidence>
<accession>A0A1B1YXZ4</accession>
<dbReference type="EMBL" id="CP014671">
    <property type="protein sequence ID" value="ANX05587.1"/>
    <property type="molecule type" value="Genomic_DNA"/>
</dbReference>
<dbReference type="Pfam" id="PF04542">
    <property type="entry name" value="Sigma70_r2"/>
    <property type="match status" value="1"/>
</dbReference>
<organism evidence="9 10">
    <name type="scientific">Immundisolibacter cernigliae</name>
    <dbReference type="NCBI Taxonomy" id="1810504"/>
    <lineage>
        <taxon>Bacteria</taxon>
        <taxon>Pseudomonadati</taxon>
        <taxon>Pseudomonadota</taxon>
        <taxon>Gammaproteobacteria</taxon>
        <taxon>Immundisolibacterales</taxon>
        <taxon>Immundisolibacteraceae</taxon>
        <taxon>Immundisolibacter</taxon>
    </lineage>
</organism>
<dbReference type="GO" id="GO:0016987">
    <property type="term" value="F:sigma factor activity"/>
    <property type="evidence" value="ECO:0007669"/>
    <property type="project" value="UniProtKB-KW"/>
</dbReference>
<protein>
    <recommendedName>
        <fullName evidence="6">RNA polymerase sigma factor</fullName>
    </recommendedName>
</protein>
<dbReference type="PROSITE" id="PS01063">
    <property type="entry name" value="SIGMA70_ECF"/>
    <property type="match status" value="1"/>
</dbReference>
<dbReference type="InterPro" id="IPR014286">
    <property type="entry name" value="RNA_pol_sigma70_RpoE"/>
</dbReference>
<dbReference type="NCBIfam" id="TIGR02937">
    <property type="entry name" value="sigma70-ECF"/>
    <property type="match status" value="1"/>
</dbReference>
<evidence type="ECO:0000313" key="9">
    <source>
        <dbReference type="EMBL" id="ANX05587.1"/>
    </source>
</evidence>
<dbReference type="PANTHER" id="PTHR43133:SF53">
    <property type="entry name" value="ECF RNA POLYMERASE SIGMA-E FACTOR"/>
    <property type="match status" value="1"/>
</dbReference>
<dbReference type="Gene3D" id="1.10.1740.10">
    <property type="match status" value="1"/>
</dbReference>
<keyword evidence="5 6" id="KW-0804">Transcription</keyword>
<dbReference type="FunFam" id="1.10.1740.10:FF:000001">
    <property type="entry name" value="RNA polymerase sigma factor"/>
    <property type="match status" value="1"/>
</dbReference>
<dbReference type="KEGG" id="gbi:PG2T_10010"/>
<proteinExistence type="inferred from homology"/>
<dbReference type="NCBIfam" id="TIGR02939">
    <property type="entry name" value="RpoE_Sigma70"/>
    <property type="match status" value="1"/>
</dbReference>
<evidence type="ECO:0000256" key="5">
    <source>
        <dbReference type="ARBA" id="ARBA00023163"/>
    </source>
</evidence>
<evidence type="ECO:0000259" key="7">
    <source>
        <dbReference type="Pfam" id="PF04542"/>
    </source>
</evidence>
<evidence type="ECO:0000256" key="2">
    <source>
        <dbReference type="ARBA" id="ARBA00023015"/>
    </source>
</evidence>
<dbReference type="InterPro" id="IPR000838">
    <property type="entry name" value="RNA_pol_sigma70_ECF_CS"/>
</dbReference>
<dbReference type="InterPro" id="IPR039425">
    <property type="entry name" value="RNA_pol_sigma-70-like"/>
</dbReference>
<gene>
    <name evidence="9" type="ORF">PG2T_10010</name>
</gene>
<dbReference type="GO" id="GO:0003677">
    <property type="term" value="F:DNA binding"/>
    <property type="evidence" value="ECO:0007669"/>
    <property type="project" value="UniProtKB-KW"/>
</dbReference>
<keyword evidence="3 6" id="KW-0731">Sigma factor</keyword>
<dbReference type="InterPro" id="IPR036388">
    <property type="entry name" value="WH-like_DNA-bd_sf"/>
</dbReference>
<keyword evidence="2 6" id="KW-0805">Transcription regulation</keyword>
<reference evidence="10" key="1">
    <citation type="submission" date="2016-03" db="EMBL/GenBank/DDBJ databases">
        <title>Complete genome sequence of Solimmundus cernigliae, representing a novel lineage of polycyclic aromatic hydrocarbon degraders within the Gammaproteobacteria.</title>
        <authorList>
            <person name="Singleton D.R."/>
            <person name="Dickey A.N."/>
            <person name="Scholl E.H."/>
            <person name="Wright F.A."/>
            <person name="Aitken M.D."/>
        </authorList>
    </citation>
    <scope>NUCLEOTIDE SEQUENCE [LARGE SCALE GENOMIC DNA]</scope>
    <source>
        <strain evidence="10">TR3.2</strain>
    </source>
</reference>
<evidence type="ECO:0000259" key="8">
    <source>
        <dbReference type="Pfam" id="PF08281"/>
    </source>
</evidence>
<dbReference type="GO" id="GO:0006352">
    <property type="term" value="P:DNA-templated transcription initiation"/>
    <property type="evidence" value="ECO:0007669"/>
    <property type="project" value="InterPro"/>
</dbReference>
<dbReference type="InterPro" id="IPR007627">
    <property type="entry name" value="RNA_pol_sigma70_r2"/>
</dbReference>
<dbReference type="RefSeq" id="WP_068808143.1">
    <property type="nucleotide sequence ID" value="NZ_CP014671.1"/>
</dbReference>
<dbReference type="Pfam" id="PF08281">
    <property type="entry name" value="Sigma70_r4_2"/>
    <property type="match status" value="1"/>
</dbReference>
<dbReference type="AlphaFoldDB" id="A0A1B1YXZ4"/>
<evidence type="ECO:0000256" key="4">
    <source>
        <dbReference type="ARBA" id="ARBA00023125"/>
    </source>
</evidence>
<dbReference type="Proteomes" id="UP000092952">
    <property type="component" value="Chromosome"/>
</dbReference>
<feature type="domain" description="RNA polymerase sigma-70 region 2" evidence="7">
    <location>
        <begin position="35"/>
        <end position="102"/>
    </location>
</feature>
<dbReference type="FunCoup" id="A0A1B1YXZ4">
    <property type="interactions" value="279"/>
</dbReference>
<dbReference type="PANTHER" id="PTHR43133">
    <property type="entry name" value="RNA POLYMERASE ECF-TYPE SIGMA FACTO"/>
    <property type="match status" value="1"/>
</dbReference>
<dbReference type="STRING" id="1810504.PG2T_10010"/>
<dbReference type="InterPro" id="IPR013249">
    <property type="entry name" value="RNA_pol_sigma70_r4_t2"/>
</dbReference>
<name>A0A1B1YXZ4_9GAMM</name>
<dbReference type="SUPFAM" id="SSF88659">
    <property type="entry name" value="Sigma3 and sigma4 domains of RNA polymerase sigma factors"/>
    <property type="match status" value="1"/>
</dbReference>
<dbReference type="InterPro" id="IPR014284">
    <property type="entry name" value="RNA_pol_sigma-70_dom"/>
</dbReference>
<dbReference type="SUPFAM" id="SSF88946">
    <property type="entry name" value="Sigma2 domain of RNA polymerase sigma factors"/>
    <property type="match status" value="1"/>
</dbReference>
<dbReference type="InterPro" id="IPR013325">
    <property type="entry name" value="RNA_pol_sigma_r2"/>
</dbReference>
<evidence type="ECO:0000313" key="10">
    <source>
        <dbReference type="Proteomes" id="UP000092952"/>
    </source>
</evidence>
<keyword evidence="10" id="KW-1185">Reference proteome</keyword>
<feature type="domain" description="RNA polymerase sigma factor 70 region 4 type 2" evidence="8">
    <location>
        <begin position="141"/>
        <end position="192"/>
    </location>
</feature>
<sequence length="200" mass="22337">MTTFGEAKPGDDDSAIDLELVRRVQRGEKRAFDLLVSKYQVRVAKLVGRLVSDRSEAQDVTQEAFIKAYRALPNFRGDSAFYTWLYRIAVNSAKNHLVARSRRPPTDDVDITDGDVEAAGVVMADMATPESYAVRDQLQSALGRALAELPEDLRTALTLCEMEGLSYDEIARVLDCPIGTVRSRIFRARRALDAKLKPFL</sequence>
<comment type="similarity">
    <text evidence="1 6">Belongs to the sigma-70 factor family. ECF subfamily.</text>
</comment>
<evidence type="ECO:0000256" key="6">
    <source>
        <dbReference type="RuleBase" id="RU000716"/>
    </source>
</evidence>
<dbReference type="Gene3D" id="1.10.10.10">
    <property type="entry name" value="Winged helix-like DNA-binding domain superfamily/Winged helix DNA-binding domain"/>
    <property type="match status" value="1"/>
</dbReference>
<dbReference type="CDD" id="cd06171">
    <property type="entry name" value="Sigma70_r4"/>
    <property type="match status" value="1"/>
</dbReference>